<dbReference type="EMBL" id="PKPP01007714">
    <property type="protein sequence ID" value="PWA52633.1"/>
    <property type="molecule type" value="Genomic_DNA"/>
</dbReference>
<feature type="chain" id="PRO_5015751062" evidence="3">
    <location>
        <begin position="24"/>
        <end position="327"/>
    </location>
</feature>
<dbReference type="STRING" id="35608.A0A2U1LUE7"/>
<dbReference type="InterPro" id="IPR001764">
    <property type="entry name" value="Glyco_hydro_3_N"/>
</dbReference>
<evidence type="ECO:0000259" key="4">
    <source>
        <dbReference type="Pfam" id="PF00933"/>
    </source>
</evidence>
<evidence type="ECO:0000256" key="2">
    <source>
        <dbReference type="ARBA" id="ARBA00022801"/>
    </source>
</evidence>
<dbReference type="InterPro" id="IPR019800">
    <property type="entry name" value="Glyco_hydro_3_AS"/>
</dbReference>
<feature type="domain" description="Glycoside hydrolase family 3 N-terminal" evidence="4">
    <location>
        <begin position="140"/>
        <end position="257"/>
    </location>
</feature>
<dbReference type="OrthoDB" id="416222at2759"/>
<dbReference type="InterPro" id="IPR017853">
    <property type="entry name" value="GH"/>
</dbReference>
<dbReference type="InterPro" id="IPR051915">
    <property type="entry name" value="Cellulose_Degrad_GH3"/>
</dbReference>
<dbReference type="AlphaFoldDB" id="A0A2U1LUE7"/>
<keyword evidence="3" id="KW-0732">Signal</keyword>
<dbReference type="Pfam" id="PF00933">
    <property type="entry name" value="Glyco_hydro_3"/>
    <property type="match status" value="1"/>
</dbReference>
<comment type="caution">
    <text evidence="5">The sequence shown here is derived from an EMBL/GenBank/DDBJ whole genome shotgun (WGS) entry which is preliminary data.</text>
</comment>
<accession>A0A2U1LUE7</accession>
<dbReference type="PANTHER" id="PTHR30620:SF100">
    <property type="entry name" value="GLUCAN 1,3-BETA-GLUCOSIDASE"/>
    <property type="match status" value="1"/>
</dbReference>
<keyword evidence="6" id="KW-1185">Reference proteome</keyword>
<evidence type="ECO:0000313" key="6">
    <source>
        <dbReference type="Proteomes" id="UP000245207"/>
    </source>
</evidence>
<dbReference type="GO" id="GO:0009251">
    <property type="term" value="P:glucan catabolic process"/>
    <property type="evidence" value="ECO:0007669"/>
    <property type="project" value="TreeGrafter"/>
</dbReference>
<dbReference type="PROSITE" id="PS00775">
    <property type="entry name" value="GLYCOSYL_HYDROL_F3"/>
    <property type="match status" value="1"/>
</dbReference>
<dbReference type="GO" id="GO:0008422">
    <property type="term" value="F:beta-glucosidase activity"/>
    <property type="evidence" value="ECO:0007669"/>
    <property type="project" value="TreeGrafter"/>
</dbReference>
<comment type="similarity">
    <text evidence="1">Belongs to the glycosyl hydrolase 3 family.</text>
</comment>
<dbReference type="Proteomes" id="UP000245207">
    <property type="component" value="Unassembled WGS sequence"/>
</dbReference>
<evidence type="ECO:0000256" key="1">
    <source>
        <dbReference type="ARBA" id="ARBA00005336"/>
    </source>
</evidence>
<name>A0A2U1LUE7_ARTAN</name>
<dbReference type="InterPro" id="IPR036962">
    <property type="entry name" value="Glyco_hydro_3_N_sf"/>
</dbReference>
<reference evidence="5 6" key="1">
    <citation type="journal article" date="2018" name="Mol. Plant">
        <title>The genome of Artemisia annua provides insight into the evolution of Asteraceae family and artemisinin biosynthesis.</title>
        <authorList>
            <person name="Shen Q."/>
            <person name="Zhang L."/>
            <person name="Liao Z."/>
            <person name="Wang S."/>
            <person name="Yan T."/>
            <person name="Shi P."/>
            <person name="Liu M."/>
            <person name="Fu X."/>
            <person name="Pan Q."/>
            <person name="Wang Y."/>
            <person name="Lv Z."/>
            <person name="Lu X."/>
            <person name="Zhang F."/>
            <person name="Jiang W."/>
            <person name="Ma Y."/>
            <person name="Chen M."/>
            <person name="Hao X."/>
            <person name="Li L."/>
            <person name="Tang Y."/>
            <person name="Lv G."/>
            <person name="Zhou Y."/>
            <person name="Sun X."/>
            <person name="Brodelius P.E."/>
            <person name="Rose J.K.C."/>
            <person name="Tang K."/>
        </authorList>
    </citation>
    <scope>NUCLEOTIDE SEQUENCE [LARGE SCALE GENOMIC DNA]</scope>
    <source>
        <strain evidence="6">cv. Huhao1</strain>
        <tissue evidence="5">Leaf</tissue>
    </source>
</reference>
<evidence type="ECO:0000313" key="5">
    <source>
        <dbReference type="EMBL" id="PWA52633.1"/>
    </source>
</evidence>
<evidence type="ECO:0000256" key="3">
    <source>
        <dbReference type="SAM" id="SignalP"/>
    </source>
</evidence>
<keyword evidence="2 5" id="KW-0378">Hydrolase</keyword>
<dbReference type="Gene3D" id="3.20.20.300">
    <property type="entry name" value="Glycoside hydrolase, family 3, N-terminal domain"/>
    <property type="match status" value="2"/>
</dbReference>
<dbReference type="SUPFAM" id="SSF51445">
    <property type="entry name" value="(Trans)glycosidases"/>
    <property type="match status" value="1"/>
</dbReference>
<dbReference type="PANTHER" id="PTHR30620">
    <property type="entry name" value="PERIPLASMIC BETA-GLUCOSIDASE-RELATED"/>
    <property type="match status" value="1"/>
</dbReference>
<feature type="signal peptide" evidence="3">
    <location>
        <begin position="1"/>
        <end position="23"/>
    </location>
</feature>
<protein>
    <submittedName>
        <fullName evidence="5">Glycoside hydrolase family 3 C-terminal domain-containing protein</fullName>
    </submittedName>
</protein>
<sequence length="327" mass="36617">MAILSQRVFMILVICCCATFAECMTMKYKDPTQPLRIRINDLMLRMTLEEKIGQMTQIDKSAATPDVMKNYFIGSLLSGGGIDMVNEFQKGSLSTRLAIPMMHGNDDVNGNSNAFGATIFSQNLALEEPRDPELAMKKIGAPYHDVIRKGIATIKVSYASWNGVKKHQNKELVTGLLKNKLTFKGFVISDFMGIDMITGPAHADYTYLIEQRVGAGIDMIMVGNNYKEFMDGLTTLVKKKVIPIRRINDAVRRILRVKFILGLFENRLNTDLSNAENLGEQVERQNQQDMAMQAMCIDQSMIPLRKRTARILAAPTHADNNGNQCGR</sequence>
<organism evidence="5 6">
    <name type="scientific">Artemisia annua</name>
    <name type="common">Sweet wormwood</name>
    <dbReference type="NCBI Taxonomy" id="35608"/>
    <lineage>
        <taxon>Eukaryota</taxon>
        <taxon>Viridiplantae</taxon>
        <taxon>Streptophyta</taxon>
        <taxon>Embryophyta</taxon>
        <taxon>Tracheophyta</taxon>
        <taxon>Spermatophyta</taxon>
        <taxon>Magnoliopsida</taxon>
        <taxon>eudicotyledons</taxon>
        <taxon>Gunneridae</taxon>
        <taxon>Pentapetalae</taxon>
        <taxon>asterids</taxon>
        <taxon>campanulids</taxon>
        <taxon>Asterales</taxon>
        <taxon>Asteraceae</taxon>
        <taxon>Asteroideae</taxon>
        <taxon>Anthemideae</taxon>
        <taxon>Artemisiinae</taxon>
        <taxon>Artemisia</taxon>
    </lineage>
</organism>
<proteinExistence type="inferred from homology"/>
<gene>
    <name evidence="5" type="ORF">CTI12_AA452700</name>
</gene>